<evidence type="ECO:0000313" key="1">
    <source>
        <dbReference type="EMBL" id="QHT05941.1"/>
    </source>
</evidence>
<protein>
    <submittedName>
        <fullName evidence="1">Uncharacterized protein</fullName>
    </submittedName>
</protein>
<dbReference type="AlphaFoldDB" id="A0A6C0CN98"/>
<dbReference type="EMBL" id="MN739461">
    <property type="protein sequence ID" value="QHT05941.1"/>
    <property type="molecule type" value="Genomic_DNA"/>
</dbReference>
<name>A0A6C0CN98_9ZZZZ</name>
<organism evidence="1">
    <name type="scientific">viral metagenome</name>
    <dbReference type="NCBI Taxonomy" id="1070528"/>
    <lineage>
        <taxon>unclassified sequences</taxon>
        <taxon>metagenomes</taxon>
        <taxon>organismal metagenomes</taxon>
    </lineage>
</organism>
<proteinExistence type="predicted"/>
<accession>A0A6C0CN98</accession>
<reference evidence="1" key="1">
    <citation type="journal article" date="2020" name="Nature">
        <title>Giant virus diversity and host interactions through global metagenomics.</title>
        <authorList>
            <person name="Schulz F."/>
            <person name="Roux S."/>
            <person name="Paez-Espino D."/>
            <person name="Jungbluth S."/>
            <person name="Walsh D.A."/>
            <person name="Denef V.J."/>
            <person name="McMahon K.D."/>
            <person name="Konstantinidis K.T."/>
            <person name="Eloe-Fadrosh E.A."/>
            <person name="Kyrpides N.C."/>
            <person name="Woyke T."/>
        </authorList>
    </citation>
    <scope>NUCLEOTIDE SEQUENCE</scope>
    <source>
        <strain evidence="1">GVMAG-M-3300021425-14</strain>
    </source>
</reference>
<sequence>MNTETKPKLGKNIDILSVAADYKGCINFPSFFAMCLNTSACLNKPSDRFAKGGLREKALESFSNGRLRWIDQEGRDNHDDILKLDIEFKTTKLKTKTGKNKKFVSARLKNTMGDNATCSIKNPADIYMFGGCDGLVICDYKTLEPYLHMSKDALTCKIPFEKVTQIAFASDYDEEIKVKMVATKTVDYVAMRQKMEMEFLNNFV</sequence>